<dbReference type="RefSeq" id="WP_132334673.1">
    <property type="nucleotide sequence ID" value="NZ_SMJZ01000088.1"/>
</dbReference>
<feature type="transmembrane region" description="Helical" evidence="2">
    <location>
        <begin position="27"/>
        <end position="49"/>
    </location>
</feature>
<sequence length="103" mass="10213">MAVIGAICFGIVIGWLARTTQRHRPGAAGLSDLSAVLAVVGGGAVTALLGSPEVFGGYAVGLAVGFFGHLALVTLMPGSKWTGDQPGRPTSTYGAQSSGSAEP</sequence>
<proteinExistence type="predicted"/>
<keyword evidence="2" id="KW-0472">Membrane</keyword>
<feature type="transmembrane region" description="Helical" evidence="2">
    <location>
        <begin position="55"/>
        <end position="75"/>
    </location>
</feature>
<dbReference type="OrthoDB" id="4332675at2"/>
<feature type="compositionally biased region" description="Polar residues" evidence="1">
    <location>
        <begin position="88"/>
        <end position="103"/>
    </location>
</feature>
<feature type="region of interest" description="Disordered" evidence="1">
    <location>
        <begin position="80"/>
        <end position="103"/>
    </location>
</feature>
<keyword evidence="2" id="KW-1133">Transmembrane helix</keyword>
<evidence type="ECO:0000256" key="2">
    <source>
        <dbReference type="SAM" id="Phobius"/>
    </source>
</evidence>
<evidence type="ECO:0000313" key="4">
    <source>
        <dbReference type="Proteomes" id="UP000295157"/>
    </source>
</evidence>
<organism evidence="3 4">
    <name type="scientific">Nonomuraea longispora</name>
    <dbReference type="NCBI Taxonomy" id="1848320"/>
    <lineage>
        <taxon>Bacteria</taxon>
        <taxon>Bacillati</taxon>
        <taxon>Actinomycetota</taxon>
        <taxon>Actinomycetes</taxon>
        <taxon>Streptosporangiales</taxon>
        <taxon>Streptosporangiaceae</taxon>
        <taxon>Nonomuraea</taxon>
    </lineage>
</organism>
<comment type="caution">
    <text evidence="3">The sequence shown here is derived from an EMBL/GenBank/DDBJ whole genome shotgun (WGS) entry which is preliminary data.</text>
</comment>
<dbReference type="AlphaFoldDB" id="A0A4R4N8S8"/>
<dbReference type="Proteomes" id="UP000295157">
    <property type="component" value="Unassembled WGS sequence"/>
</dbReference>
<protein>
    <submittedName>
        <fullName evidence="3">Uncharacterized protein</fullName>
    </submittedName>
</protein>
<keyword evidence="2" id="KW-0812">Transmembrane</keyword>
<evidence type="ECO:0000313" key="3">
    <source>
        <dbReference type="EMBL" id="TDC04474.1"/>
    </source>
</evidence>
<accession>A0A4R4N8S8</accession>
<reference evidence="3 4" key="1">
    <citation type="submission" date="2019-02" db="EMBL/GenBank/DDBJ databases">
        <title>Draft genome sequences of novel Actinobacteria.</title>
        <authorList>
            <person name="Sahin N."/>
            <person name="Ay H."/>
            <person name="Saygin H."/>
        </authorList>
    </citation>
    <scope>NUCLEOTIDE SEQUENCE [LARGE SCALE GENOMIC DNA]</scope>
    <source>
        <strain evidence="3 4">KC201</strain>
    </source>
</reference>
<name>A0A4R4N8S8_9ACTN</name>
<gene>
    <name evidence="3" type="ORF">E1267_22670</name>
</gene>
<evidence type="ECO:0000256" key="1">
    <source>
        <dbReference type="SAM" id="MobiDB-lite"/>
    </source>
</evidence>
<dbReference type="EMBL" id="SMJZ01000088">
    <property type="protein sequence ID" value="TDC04474.1"/>
    <property type="molecule type" value="Genomic_DNA"/>
</dbReference>
<keyword evidence="4" id="KW-1185">Reference proteome</keyword>